<dbReference type="InterPro" id="IPR055344">
    <property type="entry name" value="SecD_SecF_C_bact"/>
</dbReference>
<evidence type="ECO:0000259" key="12">
    <source>
        <dbReference type="PROSITE" id="PS50156"/>
    </source>
</evidence>
<dbReference type="HAMAP" id="MF_01464_B">
    <property type="entry name" value="SecF_B"/>
    <property type="match status" value="1"/>
</dbReference>
<dbReference type="Gene3D" id="3.30.70.3400">
    <property type="match status" value="1"/>
</dbReference>
<dbReference type="InterPro" id="IPR005791">
    <property type="entry name" value="SecD"/>
</dbReference>
<feature type="transmembrane region" description="Helical" evidence="10">
    <location>
        <begin position="548"/>
        <end position="567"/>
    </location>
</feature>
<keyword evidence="9 10" id="KW-0472">Membrane</keyword>
<dbReference type="Gene3D" id="3.30.1360.200">
    <property type="match status" value="1"/>
</dbReference>
<comment type="caution">
    <text evidence="13">The sequence shown here is derived from an EMBL/GenBank/DDBJ whole genome shotgun (WGS) entry which is preliminary data.</text>
</comment>
<keyword evidence="6 10" id="KW-0653">Protein transport</keyword>
<evidence type="ECO:0000256" key="1">
    <source>
        <dbReference type="ARBA" id="ARBA00004651"/>
    </source>
</evidence>
<gene>
    <name evidence="10" type="primary">secD</name>
    <name evidence="11" type="synonym">secF</name>
    <name evidence="13" type="ORF">DJ66_0485</name>
</gene>
<dbReference type="FunFam" id="1.20.1640.10:FF:000004">
    <property type="entry name" value="Protein translocase subunit SecD"/>
    <property type="match status" value="1"/>
</dbReference>
<dbReference type="InterPro" id="IPR022646">
    <property type="entry name" value="SecD/SecF_CS"/>
</dbReference>
<dbReference type="Pfam" id="PF22599">
    <property type="entry name" value="SecDF_P1_head"/>
    <property type="match status" value="1"/>
</dbReference>
<dbReference type="PANTHER" id="PTHR30081">
    <property type="entry name" value="PROTEIN-EXPORT MEMBRANE PROTEIN SEC"/>
    <property type="match status" value="1"/>
</dbReference>
<keyword evidence="2 10" id="KW-0813">Transport</keyword>
<evidence type="ECO:0000256" key="6">
    <source>
        <dbReference type="ARBA" id="ARBA00022927"/>
    </source>
</evidence>
<comment type="similarity">
    <text evidence="11">Belongs to the SecD/SecF family. SecF subfamily.</text>
</comment>
<dbReference type="SUPFAM" id="SSF82866">
    <property type="entry name" value="Multidrug efflux transporter AcrB transmembrane domain"/>
    <property type="match status" value="2"/>
</dbReference>
<dbReference type="GO" id="GO:0015450">
    <property type="term" value="F:protein-transporting ATPase activity"/>
    <property type="evidence" value="ECO:0007669"/>
    <property type="project" value="InterPro"/>
</dbReference>
<feature type="transmembrane region" description="Helical" evidence="10">
    <location>
        <begin position="495"/>
        <end position="518"/>
    </location>
</feature>
<dbReference type="InterPro" id="IPR048631">
    <property type="entry name" value="SecD_1st"/>
</dbReference>
<dbReference type="RefSeq" id="WP_034441786.1">
    <property type="nucleotide sequence ID" value="NZ_JMTK01000002.1"/>
</dbReference>
<feature type="transmembrane region" description="Helical" evidence="10">
    <location>
        <begin position="365"/>
        <end position="384"/>
    </location>
</feature>
<sequence length="833" mass="91539">MRNNPWLVSLYAVICCIGMLVALPNFLSQSALDAFPSFVPKNRIALGLDLRGGSHLVLEADEEDFVGGLLQMHLYDLQSFLKKEGVNILSLRQMKNKVSISFSDSISKGNVVDKVRFFFRGIAFKLNLDQKNNFLITQNSDQDISIVLTPYKIDQAIARAIEQSMEIVRQRIDQMGISEPTIQRLGSNRILIQLPGEQNPSRLRQLLGTTAKMSFHNVLSNNRNKGFSLGASFLRDNNGNQYLVEDKIQISGTHLNGAVARFDPNTNQPVVDISFDDIGSRLFFEVTRNNIGRSLAVVLDGKVLTAPVINQAIPNGKAQISGNFTIETAGVLAVMLRAGALPVKLNIVEERSVGADLGSDSIYRGTYAILAGLVLIILFMIVLYGRWGLLANFSILLNIILTLALLSLLGATLTLPGIAGIVLGIGLAVDSNILVNERIREESRKNKSVFYSLDMGFSRAYSTIVDSNLTALISTVILFFCGSGAVRGFAVTMGLSIVVSMFTAISIVRAMMIFIVRYKKIKSINIRSLLGFSLIPDHTTIRFMKARFVGIGTSIILSIASIVLLFTHGLNYGIDFDGGIQIGVYADKPVDLSIVRSNLESLQIGDISFQSFDGDKNFLVRLKYQPGGSPAQARVLEEVKKKITEIIPFAKIPHTEIVGPKISRELIRKGVLGVVLSALAMFIYIWIRFEWHFAVGAITTLVLDITKTLGLFSLFDLEFNLTAVAAILTLIGYSVNDKIVVYDCMRKNMRLSSSLSFRNLIDKSINETLGRSVYTSMSAFLSVLPMAIWGGSVVSSFAIPMAFGIFIASSSSVFIAAPILLFIGDWRFKNTTR</sequence>
<accession>A0A095A0I2</accession>
<organism evidence="13 14">
    <name type="scientific">Candidatus Liberibacter solanacearum</name>
    <dbReference type="NCBI Taxonomy" id="556287"/>
    <lineage>
        <taxon>Bacteria</taxon>
        <taxon>Pseudomonadati</taxon>
        <taxon>Pseudomonadota</taxon>
        <taxon>Alphaproteobacteria</taxon>
        <taxon>Hyphomicrobiales</taxon>
        <taxon>Rhizobiaceae</taxon>
        <taxon>Liberibacter</taxon>
    </lineage>
</organism>
<dbReference type="HAMAP" id="MF_01463_B">
    <property type="entry name" value="SecD_B"/>
    <property type="match status" value="1"/>
</dbReference>
<evidence type="ECO:0000256" key="7">
    <source>
        <dbReference type="ARBA" id="ARBA00022989"/>
    </source>
</evidence>
<dbReference type="Pfam" id="PF07549">
    <property type="entry name" value="Sec_GG"/>
    <property type="match status" value="2"/>
</dbReference>
<dbReference type="InterPro" id="IPR005665">
    <property type="entry name" value="SecF_bac"/>
</dbReference>
<dbReference type="AlphaFoldDB" id="A0A095A0I2"/>
<comment type="caution">
    <text evidence="10">Lacks conserved residue(s) required for the propagation of feature annotation.</text>
</comment>
<protein>
    <recommendedName>
        <fullName evidence="10 11">Multifunctional fusion protein</fullName>
    </recommendedName>
    <domain>
        <recommendedName>
            <fullName evidence="10">Protein translocase subunit SecD</fullName>
        </recommendedName>
    </domain>
    <domain>
        <recommendedName>
            <fullName evidence="11">Protein-export membrane protein SecF</fullName>
        </recommendedName>
    </domain>
</protein>
<comment type="subunit">
    <text evidence="10">Forms a complex with SecF. Part of the essential Sec protein translocation apparatus which comprises SecA, SecYEG and auxiliary proteins SecDF-YajC and YidC.</text>
</comment>
<comment type="subcellular location">
    <subcellularLocation>
        <location evidence="1 10">Cell membrane</location>
        <topology evidence="1 10">Multi-pass membrane protein</topology>
    </subcellularLocation>
</comment>
<dbReference type="Pfam" id="PF02355">
    <property type="entry name" value="SecD_SecF_C"/>
    <property type="match status" value="2"/>
</dbReference>
<feature type="transmembrane region" description="Helical" evidence="10">
    <location>
        <begin position="389"/>
        <end position="409"/>
    </location>
</feature>
<comment type="similarity">
    <text evidence="10">Belongs to the SecD/SecF family. SecD subfamily.</text>
</comment>
<keyword evidence="5 10" id="KW-0812">Transmembrane</keyword>
<dbReference type="PRINTS" id="PR01755">
    <property type="entry name" value="SECFTRNLCASE"/>
</dbReference>
<dbReference type="PANTHER" id="PTHR30081:SF1">
    <property type="entry name" value="PROTEIN TRANSLOCASE SUBUNIT SECD"/>
    <property type="match status" value="1"/>
</dbReference>
<keyword evidence="14" id="KW-1185">Reference proteome</keyword>
<dbReference type="NCBIfam" id="TIGR00966">
    <property type="entry name" value="transloc_SecF"/>
    <property type="match status" value="1"/>
</dbReference>
<dbReference type="PROSITE" id="PS50156">
    <property type="entry name" value="SSD"/>
    <property type="match status" value="1"/>
</dbReference>
<dbReference type="PATRIC" id="fig|556287.9.peg.507"/>
<evidence type="ECO:0000256" key="5">
    <source>
        <dbReference type="ARBA" id="ARBA00022692"/>
    </source>
</evidence>
<comment type="function">
    <text evidence="10">Part of the Sec protein translocase complex. Interacts with the SecYEG preprotein conducting channel. SecDF uses the proton motive force (PMF) to complete protein translocation after the ATP-dependent function of SecA.</text>
</comment>
<dbReference type="InterPro" id="IPR000731">
    <property type="entry name" value="SSD"/>
</dbReference>
<evidence type="ECO:0000256" key="11">
    <source>
        <dbReference type="HAMAP-Rule" id="MF_01464"/>
    </source>
</evidence>
<comment type="subunit">
    <text evidence="11">Forms a complex with SecD. Part of the essential Sec protein translocation apparatus which comprises SecA, SecYEG and auxiliary proteins SecDF-YajC and YidC.</text>
</comment>
<feature type="transmembrane region" description="Helical" evidence="10">
    <location>
        <begin position="721"/>
        <end position="741"/>
    </location>
</feature>
<evidence type="ECO:0000256" key="8">
    <source>
        <dbReference type="ARBA" id="ARBA00023010"/>
    </source>
</evidence>
<feature type="domain" description="SSD" evidence="12">
    <location>
        <begin position="388"/>
        <end position="514"/>
    </location>
</feature>
<dbReference type="Gene3D" id="1.20.1640.10">
    <property type="entry name" value="Multidrug efflux transporter AcrB transmembrane domain"/>
    <property type="match status" value="2"/>
</dbReference>
<keyword evidence="4" id="KW-0997">Cell inner membrane</keyword>
<dbReference type="InterPro" id="IPR048634">
    <property type="entry name" value="SecD_SecF_C"/>
</dbReference>
<keyword evidence="8 10" id="KW-0811">Translocation</keyword>
<dbReference type="NCBIfam" id="TIGR00916">
    <property type="entry name" value="2A0604s01"/>
    <property type="match status" value="2"/>
</dbReference>
<dbReference type="InterPro" id="IPR022645">
    <property type="entry name" value="SecD/SecF_bac"/>
</dbReference>
<dbReference type="Proteomes" id="UP000033731">
    <property type="component" value="Unassembled WGS sequence"/>
</dbReference>
<reference evidence="13 14" key="1">
    <citation type="journal article" date="2015" name="Phytopathology">
        <title>Genomes of Candidatus Liberibacter solanacearum haplotype A from New Zealand and the USA suggest significant genome plasticity in the species.</title>
        <authorList>
            <person name="Thompson S.M."/>
            <person name="Johnson C.P."/>
            <person name="Lu A.Y."/>
            <person name="Frampton R.A."/>
            <person name="Sullivan K.L."/>
            <person name="Fiers M.W."/>
            <person name="Crowhurst R.N."/>
            <person name="Pitman A.R."/>
            <person name="Scott I."/>
            <person name="Gudmestad N.C."/>
            <person name="Smith G.R."/>
        </authorList>
    </citation>
    <scope>NUCLEOTIDE SEQUENCE [LARGE SCALE GENOMIC DNA]</scope>
    <source>
        <strain evidence="13 14">LsoNZ1</strain>
    </source>
</reference>
<evidence type="ECO:0000256" key="2">
    <source>
        <dbReference type="ARBA" id="ARBA00022448"/>
    </source>
</evidence>
<name>A0A095A0I2_9HYPH</name>
<proteinExistence type="inferred from homology"/>
<dbReference type="GO" id="GO:0065002">
    <property type="term" value="P:intracellular protein transmembrane transport"/>
    <property type="evidence" value="ECO:0007669"/>
    <property type="project" value="UniProtKB-UniRule"/>
</dbReference>
<dbReference type="GO" id="GO:0006605">
    <property type="term" value="P:protein targeting"/>
    <property type="evidence" value="ECO:0007669"/>
    <property type="project" value="UniProtKB-UniRule"/>
</dbReference>
<dbReference type="NCBIfam" id="NF009583">
    <property type="entry name" value="PRK13024.1-3"/>
    <property type="match status" value="1"/>
</dbReference>
<feature type="transmembrane region" description="Helical" evidence="10">
    <location>
        <begin position="773"/>
        <end position="791"/>
    </location>
</feature>
<feature type="transmembrane region" description="Helical" evidence="10">
    <location>
        <begin position="670"/>
        <end position="687"/>
    </location>
</feature>
<evidence type="ECO:0000256" key="3">
    <source>
        <dbReference type="ARBA" id="ARBA00022475"/>
    </source>
</evidence>
<feature type="transmembrane region" description="Helical" evidence="10">
    <location>
        <begin position="469"/>
        <end position="489"/>
    </location>
</feature>
<dbReference type="NCBIfam" id="TIGR01129">
    <property type="entry name" value="secD"/>
    <property type="match status" value="1"/>
</dbReference>
<dbReference type="InterPro" id="IPR054384">
    <property type="entry name" value="SecDF_P1_head"/>
</dbReference>
<evidence type="ECO:0000313" key="13">
    <source>
        <dbReference type="EMBL" id="KJZ81761.1"/>
    </source>
</evidence>
<evidence type="ECO:0000256" key="4">
    <source>
        <dbReference type="ARBA" id="ARBA00022519"/>
    </source>
</evidence>
<evidence type="ECO:0000256" key="9">
    <source>
        <dbReference type="ARBA" id="ARBA00023136"/>
    </source>
</evidence>
<evidence type="ECO:0000313" key="14">
    <source>
        <dbReference type="Proteomes" id="UP000033731"/>
    </source>
</evidence>
<feature type="transmembrane region" description="Helical" evidence="10">
    <location>
        <begin position="694"/>
        <end position="715"/>
    </location>
</feature>
<dbReference type="Pfam" id="PF21760">
    <property type="entry name" value="SecD_1st"/>
    <property type="match status" value="1"/>
</dbReference>
<feature type="transmembrane region" description="Helical" evidence="10">
    <location>
        <begin position="797"/>
        <end position="823"/>
    </location>
</feature>
<dbReference type="GO" id="GO:0043952">
    <property type="term" value="P:protein transport by the Sec complex"/>
    <property type="evidence" value="ECO:0007669"/>
    <property type="project" value="UniProtKB-UniRule"/>
</dbReference>
<keyword evidence="3 10" id="KW-1003">Cell membrane</keyword>
<dbReference type="EMBL" id="JMTK01000002">
    <property type="protein sequence ID" value="KJZ81761.1"/>
    <property type="molecule type" value="Genomic_DNA"/>
</dbReference>
<dbReference type="GO" id="GO:0005886">
    <property type="term" value="C:plasma membrane"/>
    <property type="evidence" value="ECO:0007669"/>
    <property type="project" value="UniProtKB-SubCell"/>
</dbReference>
<feature type="transmembrane region" description="Helical" evidence="10">
    <location>
        <begin position="415"/>
        <end position="435"/>
    </location>
</feature>
<keyword evidence="7 10" id="KW-1133">Transmembrane helix</keyword>
<dbReference type="InterPro" id="IPR022813">
    <property type="entry name" value="SecD/SecF_arch_bac"/>
</dbReference>
<evidence type="ECO:0000256" key="10">
    <source>
        <dbReference type="HAMAP-Rule" id="MF_01463"/>
    </source>
</evidence>